<comment type="caution">
    <text evidence="1">The sequence shown here is derived from an EMBL/GenBank/DDBJ whole genome shotgun (WGS) entry which is preliminary data.</text>
</comment>
<evidence type="ECO:0000313" key="1">
    <source>
        <dbReference type="EMBL" id="CAL8129444.1"/>
    </source>
</evidence>
<proteinExistence type="predicted"/>
<accession>A0ABP1RK68</accession>
<gene>
    <name evidence="1" type="ORF">ODALV1_LOCUS23176</name>
</gene>
<sequence length="113" mass="13367">MKDLLFEQPDEWWQEDRNGDVAEQLLPQIYRWGEHYEGLVGRILEILKFTRSRDWIAYFEILQVPPSLVNARETRKAVPSRDKCHLGDKRDPRNSHFLDKAFLIACDLIAQIS</sequence>
<protein>
    <submittedName>
        <fullName evidence="1">Uncharacterized protein</fullName>
    </submittedName>
</protein>
<dbReference type="Proteomes" id="UP001642540">
    <property type="component" value="Unassembled WGS sequence"/>
</dbReference>
<evidence type="ECO:0000313" key="2">
    <source>
        <dbReference type="Proteomes" id="UP001642540"/>
    </source>
</evidence>
<dbReference type="EMBL" id="CAXLJM020000077">
    <property type="protein sequence ID" value="CAL8129444.1"/>
    <property type="molecule type" value="Genomic_DNA"/>
</dbReference>
<reference evidence="1 2" key="1">
    <citation type="submission" date="2024-08" db="EMBL/GenBank/DDBJ databases">
        <authorList>
            <person name="Cucini C."/>
            <person name="Frati F."/>
        </authorList>
    </citation>
    <scope>NUCLEOTIDE SEQUENCE [LARGE SCALE GENOMIC DNA]</scope>
</reference>
<organism evidence="1 2">
    <name type="scientific">Orchesella dallaii</name>
    <dbReference type="NCBI Taxonomy" id="48710"/>
    <lineage>
        <taxon>Eukaryota</taxon>
        <taxon>Metazoa</taxon>
        <taxon>Ecdysozoa</taxon>
        <taxon>Arthropoda</taxon>
        <taxon>Hexapoda</taxon>
        <taxon>Collembola</taxon>
        <taxon>Entomobryomorpha</taxon>
        <taxon>Entomobryoidea</taxon>
        <taxon>Orchesellidae</taxon>
        <taxon>Orchesellinae</taxon>
        <taxon>Orchesella</taxon>
    </lineage>
</organism>
<name>A0ABP1RK68_9HEXA</name>
<keyword evidence="2" id="KW-1185">Reference proteome</keyword>